<feature type="transmembrane region" description="Helical" evidence="2">
    <location>
        <begin position="12"/>
        <end position="34"/>
    </location>
</feature>
<keyword evidence="2" id="KW-0812">Transmembrane</keyword>
<feature type="coiled-coil region" evidence="1">
    <location>
        <begin position="145"/>
        <end position="230"/>
    </location>
</feature>
<dbReference type="EMBL" id="OM869498">
    <property type="protein sequence ID" value="UPW40790.1"/>
    <property type="molecule type" value="Genomic_DNA"/>
</dbReference>
<evidence type="ECO:0000256" key="2">
    <source>
        <dbReference type="SAM" id="Phobius"/>
    </source>
</evidence>
<organism evidence="3">
    <name type="scientific">Sigmofec virus UA08Rod_6926</name>
    <dbReference type="NCBI Taxonomy" id="2929241"/>
    <lineage>
        <taxon>Viruses</taxon>
        <taxon>Monodnaviria</taxon>
        <taxon>Sangervirae</taxon>
        <taxon>Phixviricota</taxon>
        <taxon>Malgrandaviricetes</taxon>
        <taxon>Petitvirales</taxon>
        <taxon>Microviridae</taxon>
    </lineage>
</organism>
<keyword evidence="2" id="KW-0472">Membrane</keyword>
<proteinExistence type="predicted"/>
<keyword evidence="1" id="KW-0175">Coiled coil</keyword>
<protein>
    <submittedName>
        <fullName evidence="3">DNA pilot protein</fullName>
    </submittedName>
</protein>
<keyword evidence="2" id="KW-1133">Transmembrane helix</keyword>
<evidence type="ECO:0000256" key="1">
    <source>
        <dbReference type="SAM" id="Coils"/>
    </source>
</evidence>
<sequence>MDLPTTTNKKNSVSFLSVLSTALPFVGSVFSGLLGNKANRDSNRANIEAQRIANEGNMELAEYSFNRNLDMWRMNNEYNTPSAQMARLRAAGLNPNLVYGNGSVVGNTSGSAPEFKAPELKAYTGVNYGDYGVGSAIKTYQQLRSLQIENDLKNSQEDLNKANVNKANSEAGLIDERTITERIDQKSKQIQQTLLQLDQMKKHRELRYLVPKLEADLKIMQQQLTNLHAQHDNIVSSTDLNRSNADLNEKKSSQIDQSIKESVARVTSYLASANLSNAQARKVVADAVHQELVNAIDSDDNFLKNMKSDQRALLQEQITNAALTGDYQSIVNIMKRHGAGESGQLTSIWNAIAAAIMNHKGFF</sequence>
<accession>A0A976N184</accession>
<name>A0A976N184_9VIRU</name>
<evidence type="ECO:0000313" key="3">
    <source>
        <dbReference type="EMBL" id="UPW40790.1"/>
    </source>
</evidence>
<reference evidence="3" key="1">
    <citation type="submission" date="2022-02" db="EMBL/GenBank/DDBJ databases">
        <title>Towards deciphering the DNA virus diversity associated with rodent species in the families Cricetidae and Heteromyidae.</title>
        <authorList>
            <person name="Lund M."/>
            <person name="Larsen B.B."/>
            <person name="Gryseels S."/>
            <person name="Kraberger S."/>
            <person name="Rowsey D.M."/>
            <person name="Steger L."/>
            <person name="Yule K.M."/>
            <person name="Upham N.S."/>
            <person name="Worobey M."/>
            <person name="Van Doorslaer K."/>
            <person name="Varsani A."/>
        </authorList>
    </citation>
    <scope>NUCLEOTIDE SEQUENCE</scope>
    <source>
        <strain evidence="3">UA08Rod_6926</strain>
    </source>
</reference>